<organism evidence="2 3">
    <name type="scientific">Aequorivita vladivostokensis</name>
    <dbReference type="NCBI Taxonomy" id="171194"/>
    <lineage>
        <taxon>Bacteria</taxon>
        <taxon>Pseudomonadati</taxon>
        <taxon>Bacteroidota</taxon>
        <taxon>Flavobacteriia</taxon>
        <taxon>Flavobacteriales</taxon>
        <taxon>Flavobacteriaceae</taxon>
        <taxon>Aequorivita</taxon>
    </lineage>
</organism>
<keyword evidence="2" id="KW-0808">Transferase</keyword>
<evidence type="ECO:0000313" key="3">
    <source>
        <dbReference type="Proteomes" id="UP000033497"/>
    </source>
</evidence>
<gene>
    <name evidence="2" type="ORF">MB09_14035</name>
</gene>
<keyword evidence="3" id="KW-1185">Reference proteome</keyword>
<evidence type="ECO:0000259" key="1">
    <source>
        <dbReference type="Pfam" id="PF13524"/>
    </source>
</evidence>
<evidence type="ECO:0000313" key="2">
    <source>
        <dbReference type="EMBL" id="KJJ37529.1"/>
    </source>
</evidence>
<dbReference type="InterPro" id="IPR055259">
    <property type="entry name" value="YkvP/CgeB_Glyco_trans-like"/>
</dbReference>
<protein>
    <submittedName>
        <fullName evidence="2">Glycosyl transferase family 1</fullName>
    </submittedName>
</protein>
<dbReference type="RefSeq" id="WP_045081592.1">
    <property type="nucleotide sequence ID" value="NZ_JSVU01000011.1"/>
</dbReference>
<sequence length="379" mass="44010">MKILLVGEYSRLHNSLKEGLQALGHEVTLVSTGDEFKNYPSDMLLKRKYDSGISKKVKVGLFKIFGKDISSISLKRQFFQQKEKFKNFDVVQLINESPLGIQPKHEKEIISFLSHNNAKLFLLSCGTDYTSVKYAFEKKFRYSIFTPFFEGKISEKEYFPALKYLMPEYKELHDFVFEKVDGVIASDLDYHIPLLGNKKYLGLIANPINTEKLNFNPFASEEKVIIFHGINRANYFKKGNDYFETALKKLQQQYSSKMEVITVENVPYSEYIEKYNSAHILLDQVFAYDQGYNALEAMAKGKVVFTGAEKEFLEHYNLKEDEVCINALPDVDYLVQKMEDLILNPEKLQTISKNARAFIEREHHYISIAKKYSEVWNSN</sequence>
<feature type="domain" description="Spore protein YkvP/CgeB glycosyl transferase-like" evidence="1">
    <location>
        <begin position="259"/>
        <end position="371"/>
    </location>
</feature>
<dbReference type="Proteomes" id="UP000033497">
    <property type="component" value="Unassembled WGS sequence"/>
</dbReference>
<name>A0ABR5DFK2_9FLAO</name>
<proteinExistence type="predicted"/>
<accession>A0ABR5DFK2</accession>
<dbReference type="SUPFAM" id="SSF53756">
    <property type="entry name" value="UDP-Glycosyltransferase/glycogen phosphorylase"/>
    <property type="match status" value="1"/>
</dbReference>
<dbReference type="EMBL" id="JSVU01000011">
    <property type="protein sequence ID" value="KJJ37529.1"/>
    <property type="molecule type" value="Genomic_DNA"/>
</dbReference>
<reference evidence="2 3" key="1">
    <citation type="submission" date="2014-10" db="EMBL/GenBank/DDBJ databases">
        <title>Genome sequencing of Vitellibacter vladivostokensis KMM 3516.</title>
        <authorList>
            <person name="Thevarajoo S."/>
            <person name="Selvaratnam C."/>
            <person name="Goh K.M."/>
            <person name="Chong C.S."/>
        </authorList>
    </citation>
    <scope>NUCLEOTIDE SEQUENCE [LARGE SCALE GENOMIC DNA]</scope>
    <source>
        <strain evidence="2 3">KMM 3516</strain>
    </source>
</reference>
<dbReference type="GO" id="GO:0016740">
    <property type="term" value="F:transferase activity"/>
    <property type="evidence" value="ECO:0007669"/>
    <property type="project" value="UniProtKB-KW"/>
</dbReference>
<dbReference type="Gene3D" id="3.40.50.2000">
    <property type="entry name" value="Glycogen Phosphorylase B"/>
    <property type="match status" value="1"/>
</dbReference>
<dbReference type="Pfam" id="PF13524">
    <property type="entry name" value="Glyco_trans_1_2"/>
    <property type="match status" value="1"/>
</dbReference>
<comment type="caution">
    <text evidence="2">The sequence shown here is derived from an EMBL/GenBank/DDBJ whole genome shotgun (WGS) entry which is preliminary data.</text>
</comment>